<accession>M1AKI9</accession>
<reference evidence="2" key="1">
    <citation type="journal article" date="2011" name="Nature">
        <title>Genome sequence and analysis of the tuber crop potato.</title>
        <authorList>
            <consortium name="The Potato Genome Sequencing Consortium"/>
        </authorList>
    </citation>
    <scope>NUCLEOTIDE SEQUENCE [LARGE SCALE GENOMIC DNA]</scope>
    <source>
        <strain evidence="2">cv. DM1-3 516 R44</strain>
    </source>
</reference>
<keyword evidence="2" id="KW-1185">Reference proteome</keyword>
<dbReference type="Proteomes" id="UP000011115">
    <property type="component" value="Unassembled WGS sequence"/>
</dbReference>
<dbReference type="HOGENOM" id="CLU_3000243_0_0_1"/>
<dbReference type="Gramene" id="PGSC0003DMT400024700">
    <property type="protein sequence ID" value="PGSC0003DMT400024700"/>
    <property type="gene ID" value="PGSC0003DMG400009547"/>
</dbReference>
<proteinExistence type="predicted"/>
<dbReference type="InParanoid" id="M1AKI9"/>
<name>M1AKI9_SOLTU</name>
<protein>
    <submittedName>
        <fullName evidence="1">Uncharacterized protein</fullName>
    </submittedName>
</protein>
<sequence length="57" mass="6538">MSRVSSLYTWKLLQVLETQHVAGNSFRNPKMGCIQHLYTDISIQGRKYVAKNVKIQG</sequence>
<dbReference type="AlphaFoldDB" id="M1AKI9"/>
<evidence type="ECO:0000313" key="2">
    <source>
        <dbReference type="Proteomes" id="UP000011115"/>
    </source>
</evidence>
<dbReference type="EnsemblPlants" id="PGSC0003DMT400024700">
    <property type="protein sequence ID" value="PGSC0003DMT400024700"/>
    <property type="gene ID" value="PGSC0003DMG400009547"/>
</dbReference>
<evidence type="ECO:0000313" key="1">
    <source>
        <dbReference type="EnsemblPlants" id="PGSC0003DMT400024700"/>
    </source>
</evidence>
<reference evidence="1" key="2">
    <citation type="submission" date="2015-06" db="UniProtKB">
        <authorList>
            <consortium name="EnsemblPlants"/>
        </authorList>
    </citation>
    <scope>IDENTIFICATION</scope>
    <source>
        <strain evidence="1">DM1-3 516 R44</strain>
    </source>
</reference>
<organism evidence="1 2">
    <name type="scientific">Solanum tuberosum</name>
    <name type="common">Potato</name>
    <dbReference type="NCBI Taxonomy" id="4113"/>
    <lineage>
        <taxon>Eukaryota</taxon>
        <taxon>Viridiplantae</taxon>
        <taxon>Streptophyta</taxon>
        <taxon>Embryophyta</taxon>
        <taxon>Tracheophyta</taxon>
        <taxon>Spermatophyta</taxon>
        <taxon>Magnoliopsida</taxon>
        <taxon>eudicotyledons</taxon>
        <taxon>Gunneridae</taxon>
        <taxon>Pentapetalae</taxon>
        <taxon>asterids</taxon>
        <taxon>lamiids</taxon>
        <taxon>Solanales</taxon>
        <taxon>Solanaceae</taxon>
        <taxon>Solanoideae</taxon>
        <taxon>Solaneae</taxon>
        <taxon>Solanum</taxon>
    </lineage>
</organism>
<dbReference type="PaxDb" id="4113-PGSC0003DMT400024700"/>